<feature type="region of interest" description="Disordered" evidence="1">
    <location>
        <begin position="107"/>
        <end position="272"/>
    </location>
</feature>
<organism evidence="2 3">
    <name type="scientific">Pleurodeles waltl</name>
    <name type="common">Iberian ribbed newt</name>
    <dbReference type="NCBI Taxonomy" id="8319"/>
    <lineage>
        <taxon>Eukaryota</taxon>
        <taxon>Metazoa</taxon>
        <taxon>Chordata</taxon>
        <taxon>Craniata</taxon>
        <taxon>Vertebrata</taxon>
        <taxon>Euteleostomi</taxon>
        <taxon>Amphibia</taxon>
        <taxon>Batrachia</taxon>
        <taxon>Caudata</taxon>
        <taxon>Salamandroidea</taxon>
        <taxon>Salamandridae</taxon>
        <taxon>Pleurodelinae</taxon>
        <taxon>Pleurodeles</taxon>
    </lineage>
</organism>
<gene>
    <name evidence="2" type="ORF">NDU88_007017</name>
</gene>
<evidence type="ECO:0000256" key="1">
    <source>
        <dbReference type="SAM" id="MobiDB-lite"/>
    </source>
</evidence>
<protein>
    <submittedName>
        <fullName evidence="2">Uncharacterized protein</fullName>
    </submittedName>
</protein>
<keyword evidence="3" id="KW-1185">Reference proteome</keyword>
<feature type="compositionally biased region" description="Basic and acidic residues" evidence="1">
    <location>
        <begin position="107"/>
        <end position="118"/>
    </location>
</feature>
<reference evidence="2" key="1">
    <citation type="journal article" date="2022" name="bioRxiv">
        <title>Sequencing and chromosome-scale assembly of the giantPleurodeles waltlgenome.</title>
        <authorList>
            <person name="Brown T."/>
            <person name="Elewa A."/>
            <person name="Iarovenko S."/>
            <person name="Subramanian E."/>
            <person name="Araus A.J."/>
            <person name="Petzold A."/>
            <person name="Susuki M."/>
            <person name="Suzuki K.-i.T."/>
            <person name="Hayashi T."/>
            <person name="Toyoda A."/>
            <person name="Oliveira C."/>
            <person name="Osipova E."/>
            <person name="Leigh N.D."/>
            <person name="Simon A."/>
            <person name="Yun M.H."/>
        </authorList>
    </citation>
    <scope>NUCLEOTIDE SEQUENCE</scope>
    <source>
        <strain evidence="2">20211129_DDA</strain>
        <tissue evidence="2">Liver</tissue>
    </source>
</reference>
<evidence type="ECO:0000313" key="2">
    <source>
        <dbReference type="EMBL" id="KAJ1109657.1"/>
    </source>
</evidence>
<sequence length="272" mass="30537">MWHLGSRPQHGSRPDFSERVLRTMDSPKAGEAAGGVWMALNCCCMRPRENWREDIDSAMPESCLGPDKESPHPLIEAIISLETDKEAPWAIETGEAALRATPGIEAGRHRSLWREKTQRQPTKTLPRGGTKRCRDRDRQKPWKTTADPGKPNGKAATLQEKRGLSRYGVRDKGNRAGGGRCGKEGGKGQQKGTTRGTLGGRKNKRVARNGHTETKGRQTGERGREKPASRDIQIYMKSENREKGKEENNKKGRKNNKERNRTREPEKNKGKK</sequence>
<dbReference type="EMBL" id="JANPWB010000013">
    <property type="protein sequence ID" value="KAJ1109657.1"/>
    <property type="molecule type" value="Genomic_DNA"/>
</dbReference>
<evidence type="ECO:0000313" key="3">
    <source>
        <dbReference type="Proteomes" id="UP001066276"/>
    </source>
</evidence>
<name>A0AAV7N2U9_PLEWA</name>
<feature type="compositionally biased region" description="Basic and acidic residues" evidence="1">
    <location>
        <begin position="210"/>
        <end position="229"/>
    </location>
</feature>
<feature type="compositionally biased region" description="Basic and acidic residues" evidence="1">
    <location>
        <begin position="159"/>
        <end position="174"/>
    </location>
</feature>
<proteinExistence type="predicted"/>
<dbReference type="Proteomes" id="UP001066276">
    <property type="component" value="Chromosome 9"/>
</dbReference>
<feature type="compositionally biased region" description="Basic and acidic residues" evidence="1">
    <location>
        <begin position="238"/>
        <end position="272"/>
    </location>
</feature>
<comment type="caution">
    <text evidence="2">The sequence shown here is derived from an EMBL/GenBank/DDBJ whole genome shotgun (WGS) entry which is preliminary data.</text>
</comment>
<accession>A0AAV7N2U9</accession>
<dbReference type="AlphaFoldDB" id="A0AAV7N2U9"/>